<dbReference type="InterPro" id="IPR043502">
    <property type="entry name" value="DNA/RNA_pol_sf"/>
</dbReference>
<sequence length="143" mass="16417">MNPLNQAKKSTKQRLVSFLILTNSKLEIVDLVRKGECFYPVVVKGLLTSKEDDEILLEVQKILQDYFISNELPNEPSPMRDIQHQINLAPEASLPNLLHYRPSPKENEIMRKQIEDLLRKCFIRESMSSCAIPILFVPKKGGL</sequence>
<reference evidence="2" key="1">
    <citation type="submission" date="2024-07" db="EMBL/GenBank/DDBJ databases">
        <title>Two chromosome-level genome assemblies of Korean endemic species Abeliophyllum distichum and Forsythia ovata (Oleaceae).</title>
        <authorList>
            <person name="Jang H."/>
        </authorList>
    </citation>
    <scope>NUCLEOTIDE SEQUENCE [LARGE SCALE GENOMIC DNA]</scope>
</reference>
<name>A0ABD1U4D8_9LAMI</name>
<dbReference type="PANTHER" id="PTHR24559:SF442">
    <property type="entry name" value="RNA-DIRECTED DNA POLYMERASE HOMOLOG"/>
    <property type="match status" value="1"/>
</dbReference>
<protein>
    <submittedName>
        <fullName evidence="1">Uncharacterized protein</fullName>
    </submittedName>
</protein>
<proteinExistence type="predicted"/>
<evidence type="ECO:0000313" key="1">
    <source>
        <dbReference type="EMBL" id="KAL2519470.1"/>
    </source>
</evidence>
<dbReference type="Gene3D" id="3.10.10.10">
    <property type="entry name" value="HIV Type 1 Reverse Transcriptase, subunit A, domain 1"/>
    <property type="match status" value="1"/>
</dbReference>
<dbReference type="PANTHER" id="PTHR24559">
    <property type="entry name" value="TRANSPOSON TY3-I GAG-POL POLYPROTEIN"/>
    <property type="match status" value="1"/>
</dbReference>
<comment type="caution">
    <text evidence="1">The sequence shown here is derived from an EMBL/GenBank/DDBJ whole genome shotgun (WGS) entry which is preliminary data.</text>
</comment>
<dbReference type="Proteomes" id="UP001604336">
    <property type="component" value="Unassembled WGS sequence"/>
</dbReference>
<dbReference type="AlphaFoldDB" id="A0ABD1U4D8"/>
<dbReference type="InterPro" id="IPR053134">
    <property type="entry name" value="RNA-dir_DNA_polymerase"/>
</dbReference>
<dbReference type="EMBL" id="JBFOLK010000004">
    <property type="protein sequence ID" value="KAL2519470.1"/>
    <property type="molecule type" value="Genomic_DNA"/>
</dbReference>
<organism evidence="1 2">
    <name type="scientific">Abeliophyllum distichum</name>
    <dbReference type="NCBI Taxonomy" id="126358"/>
    <lineage>
        <taxon>Eukaryota</taxon>
        <taxon>Viridiplantae</taxon>
        <taxon>Streptophyta</taxon>
        <taxon>Embryophyta</taxon>
        <taxon>Tracheophyta</taxon>
        <taxon>Spermatophyta</taxon>
        <taxon>Magnoliopsida</taxon>
        <taxon>eudicotyledons</taxon>
        <taxon>Gunneridae</taxon>
        <taxon>Pentapetalae</taxon>
        <taxon>asterids</taxon>
        <taxon>lamiids</taxon>
        <taxon>Lamiales</taxon>
        <taxon>Oleaceae</taxon>
        <taxon>Forsythieae</taxon>
        <taxon>Abeliophyllum</taxon>
    </lineage>
</organism>
<gene>
    <name evidence="1" type="ORF">Adt_15717</name>
</gene>
<keyword evidence="2" id="KW-1185">Reference proteome</keyword>
<dbReference type="SUPFAM" id="SSF56672">
    <property type="entry name" value="DNA/RNA polymerases"/>
    <property type="match status" value="1"/>
</dbReference>
<accession>A0ABD1U4D8</accession>
<evidence type="ECO:0000313" key="2">
    <source>
        <dbReference type="Proteomes" id="UP001604336"/>
    </source>
</evidence>